<keyword evidence="4 6" id="KW-0472">Membrane</keyword>
<feature type="domain" description="Rhodopsin" evidence="7">
    <location>
        <begin position="36"/>
        <end position="288"/>
    </location>
</feature>
<evidence type="ECO:0000256" key="3">
    <source>
        <dbReference type="ARBA" id="ARBA00022989"/>
    </source>
</evidence>
<evidence type="ECO:0000259" key="7">
    <source>
        <dbReference type="Pfam" id="PF20684"/>
    </source>
</evidence>
<dbReference type="Proteomes" id="UP000829364">
    <property type="component" value="Chromosome 8"/>
</dbReference>
<dbReference type="EMBL" id="CP086361">
    <property type="protein sequence ID" value="UNI22252.1"/>
    <property type="molecule type" value="Genomic_DNA"/>
</dbReference>
<name>A0A9Q8QPP0_9HYPO</name>
<feature type="transmembrane region" description="Helical" evidence="6">
    <location>
        <begin position="56"/>
        <end position="78"/>
    </location>
</feature>
<dbReference type="InterPro" id="IPR049326">
    <property type="entry name" value="Rhodopsin_dom_fungi"/>
</dbReference>
<gene>
    <name evidence="8" type="ORF">JDV02_008157</name>
</gene>
<dbReference type="GO" id="GO:0016020">
    <property type="term" value="C:membrane"/>
    <property type="evidence" value="ECO:0007669"/>
    <property type="project" value="UniProtKB-SubCell"/>
</dbReference>
<reference evidence="8" key="1">
    <citation type="submission" date="2021-11" db="EMBL/GenBank/DDBJ databases">
        <title>Purpureocillium_takamizusanense_genome.</title>
        <authorList>
            <person name="Nguyen N.-H."/>
        </authorList>
    </citation>
    <scope>NUCLEOTIDE SEQUENCE</scope>
    <source>
        <strain evidence="8">PT3</strain>
    </source>
</reference>
<feature type="transmembrane region" description="Helical" evidence="6">
    <location>
        <begin position="194"/>
        <end position="219"/>
    </location>
</feature>
<dbReference type="PANTHER" id="PTHR33048">
    <property type="entry name" value="PTH11-LIKE INTEGRAL MEMBRANE PROTEIN (AFU_ORTHOLOGUE AFUA_5G11245)"/>
    <property type="match status" value="1"/>
</dbReference>
<dbReference type="PANTHER" id="PTHR33048:SF105">
    <property type="match status" value="1"/>
</dbReference>
<protein>
    <recommendedName>
        <fullName evidence="7">Rhodopsin domain-containing protein</fullName>
    </recommendedName>
</protein>
<organism evidence="8 9">
    <name type="scientific">Purpureocillium takamizusanense</name>
    <dbReference type="NCBI Taxonomy" id="2060973"/>
    <lineage>
        <taxon>Eukaryota</taxon>
        <taxon>Fungi</taxon>
        <taxon>Dikarya</taxon>
        <taxon>Ascomycota</taxon>
        <taxon>Pezizomycotina</taxon>
        <taxon>Sordariomycetes</taxon>
        <taxon>Hypocreomycetidae</taxon>
        <taxon>Hypocreales</taxon>
        <taxon>Ophiocordycipitaceae</taxon>
        <taxon>Purpureocillium</taxon>
    </lineage>
</organism>
<accession>A0A9Q8QPP0</accession>
<feature type="transmembrane region" description="Helical" evidence="6">
    <location>
        <begin position="15"/>
        <end position="36"/>
    </location>
</feature>
<evidence type="ECO:0000313" key="8">
    <source>
        <dbReference type="EMBL" id="UNI22252.1"/>
    </source>
</evidence>
<evidence type="ECO:0000256" key="2">
    <source>
        <dbReference type="ARBA" id="ARBA00022692"/>
    </source>
</evidence>
<feature type="transmembrane region" description="Helical" evidence="6">
    <location>
        <begin position="115"/>
        <end position="136"/>
    </location>
</feature>
<keyword evidence="2 6" id="KW-0812">Transmembrane</keyword>
<dbReference type="AlphaFoldDB" id="A0A9Q8QPP0"/>
<evidence type="ECO:0000313" key="9">
    <source>
        <dbReference type="Proteomes" id="UP000829364"/>
    </source>
</evidence>
<sequence>MASTPAPDAEAAQRAFQQFATEAWTLLAVGLSVILLRTYSRIRSVGLKGLRADDFLVWLAGVLYAGETGLAYSVGFHAHGLANNGMTDSQRAGLSPDSDEFRLRIVGCKIQLAGWSSYSTLLWTLKASLLVFYMRLTAGLDRHYIVRIYVGFALLASTWLTVELNLLLACRPFYKYWQIFPDPGNVCQPAVSNQVIWVYFTFNVLTDLYLISIPVPMLWNATLRPLKKIGFLILFSGGLFIVACATLRCILIVTDPVNGAQLAGSWAVRETFVAVVTTNMPLVVPLLQHWAKLAAGSMPSIRSSRKSDKSKIIVRTFGGGQAQSWRGRGPPSANPIPDITFSESEERMVVRGDVHMQNISECSSA</sequence>
<dbReference type="RefSeq" id="XP_047845733.1">
    <property type="nucleotide sequence ID" value="XM_047989728.1"/>
</dbReference>
<dbReference type="Pfam" id="PF20684">
    <property type="entry name" value="Fung_rhodopsin"/>
    <property type="match status" value="1"/>
</dbReference>
<evidence type="ECO:0000256" key="4">
    <source>
        <dbReference type="ARBA" id="ARBA00023136"/>
    </source>
</evidence>
<proteinExistence type="inferred from homology"/>
<feature type="transmembrane region" description="Helical" evidence="6">
    <location>
        <begin position="148"/>
        <end position="174"/>
    </location>
</feature>
<dbReference type="KEGG" id="ptkz:JDV02_008157"/>
<evidence type="ECO:0000256" key="6">
    <source>
        <dbReference type="SAM" id="Phobius"/>
    </source>
</evidence>
<keyword evidence="3 6" id="KW-1133">Transmembrane helix</keyword>
<feature type="transmembrane region" description="Helical" evidence="6">
    <location>
        <begin position="231"/>
        <end position="254"/>
    </location>
</feature>
<comment type="similarity">
    <text evidence="5">Belongs to the SAT4 family.</text>
</comment>
<keyword evidence="9" id="KW-1185">Reference proteome</keyword>
<dbReference type="GeneID" id="72070105"/>
<evidence type="ECO:0000256" key="5">
    <source>
        <dbReference type="ARBA" id="ARBA00038359"/>
    </source>
</evidence>
<dbReference type="InterPro" id="IPR052337">
    <property type="entry name" value="SAT4-like"/>
</dbReference>
<evidence type="ECO:0000256" key="1">
    <source>
        <dbReference type="ARBA" id="ARBA00004141"/>
    </source>
</evidence>
<dbReference type="OrthoDB" id="2988756at2759"/>
<comment type="subcellular location">
    <subcellularLocation>
        <location evidence="1">Membrane</location>
        <topology evidence="1">Multi-pass membrane protein</topology>
    </subcellularLocation>
</comment>